<dbReference type="EMBL" id="AC005300">
    <property type="status" value="NOT_ANNOTATED_CDS"/>
    <property type="molecule type" value="Genomic_DNA"/>
</dbReference>
<keyword evidence="3 4" id="KW-1267">Proteomics identification</keyword>
<protein>
    <submittedName>
        <fullName evidence="1">Adenosine deaminase 2</fullName>
    </submittedName>
</protein>
<dbReference type="OpenTargets" id="ENSG00000093072"/>
<evidence type="ECO:0007829" key="4">
    <source>
        <dbReference type="ProteomicsDB" id="A0A3B3IRR5"/>
    </source>
</evidence>
<dbReference type="GeneTree" id="ENSGT00950000183113"/>
<reference evidence="1 2" key="3">
    <citation type="journal article" date="2008" name="Genome Biol.">
        <title>Finishing the finished human chromosome 22 sequence.</title>
        <authorList>
            <person name="Cole C.G."/>
            <person name="McCann O.T."/>
            <person name="Collins J.E."/>
            <person name="Oliver K."/>
            <person name="Willey D."/>
            <person name="Gribble S.M."/>
            <person name="Yang F."/>
            <person name="McLaren K."/>
            <person name="Rogers J."/>
            <person name="Ning Z."/>
            <person name="Beare D.M."/>
            <person name="Dunham I."/>
        </authorList>
    </citation>
    <scope>NUCLEOTIDE SEQUENCE [LARGE SCALE GENOMIC DNA]</scope>
</reference>
<dbReference type="Gene3D" id="3.20.20.140">
    <property type="entry name" value="Metal-dependent hydrolases"/>
    <property type="match status" value="1"/>
</dbReference>
<dbReference type="ExpressionAtlas" id="A0A3B3IRR5">
    <property type="expression patterns" value="baseline and differential"/>
</dbReference>
<dbReference type="HGNC" id="HGNC:1839">
    <property type="gene designation" value="ADA2"/>
</dbReference>
<keyword evidence="2" id="KW-1185">Reference proteome</keyword>
<dbReference type="Bgee" id="ENSG00000093072">
    <property type="expression patterns" value="Expressed in monocyte and 176 other cell types or tissues"/>
</dbReference>
<gene>
    <name evidence="1" type="primary">ADA2</name>
</gene>
<reference evidence="1" key="5">
    <citation type="submission" date="2025-08" db="UniProtKB">
        <authorList>
            <consortium name="Ensembl"/>
        </authorList>
    </citation>
    <scope>IDENTIFICATION</scope>
</reference>
<dbReference type="MassIVE" id="A0A3B3IRR5"/>
<accession>A0A3B3IRR5</accession>
<evidence type="ECO:0000313" key="2">
    <source>
        <dbReference type="Proteomes" id="UP000005640"/>
    </source>
</evidence>
<reference evidence="1 2" key="2">
    <citation type="journal article" date="2004" name="Nature">
        <title>Finishing the euchromatic sequence of the human genome.</title>
        <authorList>
            <consortium name="International Human Genome Sequencing Consortium"/>
        </authorList>
    </citation>
    <scope>NUCLEOTIDE SEQUENCE [LARGE SCALE GENOMIC DNA]</scope>
</reference>
<reference evidence="1 2" key="1">
    <citation type="journal article" date="2001" name="Nature">
        <title>Initial sequencing and analysis of the human genome.</title>
        <authorList>
            <consortium name="International Human Genome Sequencing Consortium"/>
            <person name="Lander E.S."/>
            <person name="Linton L.M."/>
            <person name="Birren B."/>
            <person name="Nusbaum C."/>
            <person name="Zody M.C."/>
            <person name="Baldwin J."/>
            <person name="Devon K."/>
            <person name="Dewar K."/>
            <person name="Doyle M."/>
            <person name="FitzHugh W."/>
            <person name="Funke R."/>
            <person name="Gage D."/>
            <person name="Harris K."/>
            <person name="Heaford A."/>
            <person name="Howland J."/>
            <person name="Kann L."/>
            <person name="Lehoczky J."/>
            <person name="LeVine R."/>
            <person name="McEwan P."/>
            <person name="McKernan K."/>
            <person name="Meldrim J."/>
            <person name="Mesirov J.P."/>
            <person name="Miranda C."/>
            <person name="Morris W."/>
            <person name="Naylor J."/>
            <person name="Raymond C."/>
            <person name="Rosetti M."/>
            <person name="Santos R."/>
            <person name="Sheridan A."/>
            <person name="Sougnez C."/>
            <person name="Stange-Thomann N."/>
            <person name="Stojanovic N."/>
            <person name="Subramanian A."/>
            <person name="Wyman D."/>
            <person name="Rogers J."/>
            <person name="Sulston J."/>
            <person name="Ainscough R."/>
            <person name="Beck S."/>
            <person name="Bentley D."/>
            <person name="Burton J."/>
            <person name="Clee C."/>
            <person name="Carter N."/>
            <person name="Coulson A."/>
            <person name="Deadman R."/>
            <person name="Deloukas P."/>
            <person name="Dunham A."/>
            <person name="Dunham I."/>
            <person name="Durbin R."/>
            <person name="French L."/>
            <person name="Grafham D."/>
            <person name="Gregory S."/>
            <person name="Hubbard T."/>
            <person name="Humphray S."/>
            <person name="Hunt A."/>
            <person name="Jones M."/>
            <person name="Lloyd C."/>
            <person name="McMurray A."/>
            <person name="Matthews L."/>
            <person name="Mercer S."/>
            <person name="Milne S."/>
            <person name="Mullikin J.C."/>
            <person name="Mungall A."/>
            <person name="Plumb R."/>
            <person name="Ross M."/>
            <person name="Shownkeen R."/>
            <person name="Sims S."/>
            <person name="Waterston R.H."/>
            <person name="Wilson R.K."/>
            <person name="Hillier L.W."/>
            <person name="McPherson J.D."/>
            <person name="Marra M.A."/>
            <person name="Mardis E.R."/>
            <person name="Fulton L.A."/>
            <person name="Chinwalla A.T."/>
            <person name="Pepin K.H."/>
            <person name="Gish W.R."/>
            <person name="Chissoe S.L."/>
            <person name="Wendl M.C."/>
            <person name="Delehaunty K.D."/>
            <person name="Miner T.L."/>
            <person name="Delehaunty A."/>
            <person name="Kramer J.B."/>
            <person name="Cook L.L."/>
            <person name="Fulton R.S."/>
            <person name="Johnson D.L."/>
            <person name="Minx P.J."/>
            <person name="Clifton S.W."/>
            <person name="Hawkins T."/>
            <person name="Branscomb E."/>
            <person name="Predki P."/>
            <person name="Richardson P."/>
            <person name="Wenning S."/>
            <person name="Slezak T."/>
            <person name="Doggett N."/>
            <person name="Cheng J.F."/>
            <person name="Olsen A."/>
            <person name="Lucas S."/>
            <person name="Elkin C."/>
            <person name="Uberbacher E."/>
            <person name="Frazier M."/>
            <person name="Gibbs R.A."/>
            <person name="Muzny D.M."/>
            <person name="Scherer S.E."/>
            <person name="Bouck J.B."/>
            <person name="Sodergren E.J."/>
            <person name="Worley K.C."/>
            <person name="Rives C.M."/>
            <person name="Gorrell J.H."/>
            <person name="Metzker M.L."/>
            <person name="Naylor S.L."/>
            <person name="Kucherlapati R.S."/>
            <person name="Nelson D.L."/>
            <person name="Weinstock G.M."/>
            <person name="Sakaki Y."/>
            <person name="Fujiyama A."/>
            <person name="Hattori M."/>
            <person name="Yada T."/>
            <person name="Toyoda A."/>
            <person name="Itoh T."/>
            <person name="Kawagoe C."/>
            <person name="Watanabe H."/>
            <person name="Totoki Y."/>
            <person name="Taylor T."/>
            <person name="Weissenbach J."/>
            <person name="Heilig R."/>
            <person name="Saurin W."/>
            <person name="Artiguenave F."/>
            <person name="Brottier P."/>
            <person name="Bruls T."/>
            <person name="Pelletier E."/>
            <person name="Robert C."/>
            <person name="Wincker P."/>
            <person name="Smith D.R."/>
            <person name="Doucette-Stamm L."/>
            <person name="Rubenfield M."/>
            <person name="Weinstock K."/>
            <person name="Lee H.M."/>
            <person name="Dubois J."/>
            <person name="Rosenthal A."/>
            <person name="Platzer M."/>
            <person name="Nyakatura G."/>
            <person name="Taudien S."/>
            <person name="Rump A."/>
            <person name="Yang H."/>
            <person name="Yu J."/>
            <person name="Wang J."/>
            <person name="Huang G."/>
            <person name="Gu J."/>
            <person name="Hood L."/>
            <person name="Rowen L."/>
            <person name="Madan A."/>
            <person name="Qin S."/>
            <person name="Davis R.W."/>
            <person name="Federspiel N.A."/>
            <person name="Abola A.P."/>
            <person name="Proctor M.J."/>
            <person name="Myers R.M."/>
            <person name="Schmutz J."/>
            <person name="Dickson M."/>
            <person name="Grimwood J."/>
            <person name="Cox D.R."/>
            <person name="Olson M.V."/>
            <person name="Kaul R."/>
            <person name="Raymond C."/>
            <person name="Shimizu N."/>
            <person name="Kawasaki K."/>
            <person name="Minoshima S."/>
            <person name="Evans G.A."/>
            <person name="Athanasiou M."/>
            <person name="Schultz R."/>
            <person name="Roe B.A."/>
            <person name="Chen F."/>
            <person name="Pan H."/>
            <person name="Ramser J."/>
            <person name="Lehrach H."/>
            <person name="Reinhardt R."/>
            <person name="McCombie W.R."/>
            <person name="de la Bastide M."/>
            <person name="Dedhia N."/>
            <person name="Blocker H."/>
            <person name="Hornischer K."/>
            <person name="Nordsiek G."/>
            <person name="Agarwala R."/>
            <person name="Aravind L."/>
            <person name="Bailey J.A."/>
            <person name="Bateman A."/>
            <person name="Batzoglou S."/>
            <person name="Birney E."/>
            <person name="Bork P."/>
            <person name="Brown D.G."/>
            <person name="Burge C.B."/>
            <person name="Cerutti L."/>
            <person name="Chen H.C."/>
            <person name="Church D."/>
            <person name="Clamp M."/>
            <person name="Copley R.R."/>
            <person name="Doerks T."/>
            <person name="Eddy S.R."/>
            <person name="Eichler E.E."/>
            <person name="Furey T.S."/>
            <person name="Galagan J."/>
            <person name="Gilbert J.G."/>
            <person name="Harmon C."/>
            <person name="Hayashizaki Y."/>
            <person name="Haussler D."/>
            <person name="Hermjakob H."/>
            <person name="Hokamp K."/>
            <person name="Jang W."/>
            <person name="Johnson L.S."/>
            <person name="Jones T.A."/>
            <person name="Kasif S."/>
            <person name="Kaspryzk A."/>
            <person name="Kennedy S."/>
            <person name="Kent W.J."/>
            <person name="Kitts P."/>
            <person name="Koonin E.V."/>
            <person name="Korf I."/>
            <person name="Kulp D."/>
            <person name="Lancet D."/>
            <person name="Lowe T.M."/>
            <person name="McLysaght A."/>
            <person name="Mikkelsen T."/>
            <person name="Moran J.V."/>
            <person name="Mulder N."/>
            <person name="Pollara V.J."/>
            <person name="Ponting C.P."/>
            <person name="Schuler G."/>
            <person name="Schultz J."/>
            <person name="Slater G."/>
            <person name="Smit A.F."/>
            <person name="Stupka E."/>
            <person name="Szustakowski J."/>
            <person name="Thierry-Mieg D."/>
            <person name="Thierry-Mieg J."/>
            <person name="Wagner L."/>
            <person name="Wallis J."/>
            <person name="Wheeler R."/>
            <person name="Williams A."/>
            <person name="Wolf Y.I."/>
            <person name="Wolfe K.H."/>
            <person name="Yang S.P."/>
            <person name="Yeh R.F."/>
            <person name="Collins F."/>
            <person name="Guyer M.S."/>
            <person name="Peterson J."/>
            <person name="Felsenfeld A."/>
            <person name="Wetterstrand K.A."/>
            <person name="Patrinos A."/>
            <person name="Morgan M.J."/>
            <person name="de Jong P."/>
            <person name="Catanese J.J."/>
            <person name="Osoegawa K."/>
            <person name="Shizuya H."/>
            <person name="Choi S."/>
            <person name="Chen Y.J."/>
        </authorList>
    </citation>
    <scope>NUCLEOTIDE SEQUENCE [LARGE SCALE GENOMIC DNA]</scope>
</reference>
<dbReference type="Ensembl" id="ENST00000648061.2">
    <property type="protein sequence ID" value="ENSP00000496894.1"/>
    <property type="gene ID" value="ENSG00000093072.19"/>
</dbReference>
<sequence length="69" mass="8270">MDSLEWNWALVYELSGEHHDEEWSVKTYQEVAQKFVETHPEFIGIKIIYSDHRWGMRTLATPCMTTRKL</sequence>
<dbReference type="AlphaFoldDB" id="A0A3B3IRR5"/>
<dbReference type="EMBL" id="AC005399">
    <property type="status" value="NOT_ANNOTATED_CDS"/>
    <property type="molecule type" value="Genomic_DNA"/>
</dbReference>
<proteinExistence type="evidence at protein level"/>
<reference evidence="1" key="6">
    <citation type="submission" date="2025-09" db="UniProtKB">
        <authorList>
            <consortium name="Ensembl"/>
        </authorList>
    </citation>
    <scope>IDENTIFICATION</scope>
</reference>
<dbReference type="VEuPathDB" id="HostDB:ENSG00000093072"/>
<name>A0A3B3IRR5_HUMAN</name>
<dbReference type="EMBL" id="KF457351">
    <property type="status" value="NOT_ANNOTATED_CDS"/>
    <property type="molecule type" value="Genomic_DNA"/>
</dbReference>
<dbReference type="Proteomes" id="UP000005640">
    <property type="component" value="Chromosome 22"/>
</dbReference>
<evidence type="ECO:0007829" key="3">
    <source>
        <dbReference type="PeptideAtlas" id="A0A3B3IRR5"/>
    </source>
</evidence>
<evidence type="ECO:0007829" key="5">
    <source>
        <dbReference type="PubMed" id="25944712"/>
    </source>
</evidence>
<evidence type="ECO:0000313" key="1">
    <source>
        <dbReference type="Ensembl" id="ENSP00000496894.1"/>
    </source>
</evidence>
<dbReference type="EMBL" id="KF457344">
    <property type="status" value="NOT_ANNOTATED_CDS"/>
    <property type="molecule type" value="Genomic_DNA"/>
</dbReference>
<organism evidence="1 2">
    <name type="scientific">Homo sapiens</name>
    <name type="common">Human</name>
    <dbReference type="NCBI Taxonomy" id="9606"/>
    <lineage>
        <taxon>Eukaryota</taxon>
        <taxon>Metazoa</taxon>
        <taxon>Chordata</taxon>
        <taxon>Craniata</taxon>
        <taxon>Vertebrata</taxon>
        <taxon>Euteleostomi</taxon>
        <taxon>Mammalia</taxon>
        <taxon>Eutheria</taxon>
        <taxon>Euarchontoglires</taxon>
        <taxon>Primates</taxon>
        <taxon>Haplorrhini</taxon>
        <taxon>Catarrhini</taxon>
        <taxon>Hominidae</taxon>
        <taxon>Homo</taxon>
    </lineage>
</organism>
<dbReference type="SMR" id="A0A3B3IRR5"/>
<dbReference type="OrthoDB" id="7202371at2759"/>
<reference evidence="5" key="4">
    <citation type="journal article" date="2015" name="Proteomics">
        <title>N-terminome analysis of the human mitochondrial proteome.</title>
        <authorList>
            <person name="Vaca Jacome A.S."/>
            <person name="Rabilloud T."/>
            <person name="Schaeffer-Reiss C."/>
            <person name="Rompais M."/>
            <person name="Ayoub D."/>
            <person name="Lane L."/>
            <person name="Bairoch A."/>
            <person name="Van Dorsselaer A."/>
            <person name="Carapito C."/>
        </authorList>
    </citation>
    <scope>IDENTIFICATION BY MASS SPECTROMETRY [LARGE SCALE ANALYSIS]</scope>
</reference>
<dbReference type="Ensembl" id="ENST00000648061.2">
    <property type="protein sequence ID" value="ENSP00000496894.1"/>
    <property type="gene ID" value="ENSG00000093072.20"/>
</dbReference>